<evidence type="ECO:0000313" key="3">
    <source>
        <dbReference type="EMBL" id="GIH14720.1"/>
    </source>
</evidence>
<dbReference type="InterPro" id="IPR029063">
    <property type="entry name" value="SAM-dependent_MTases_sf"/>
</dbReference>
<dbReference type="SUPFAM" id="SSF53335">
    <property type="entry name" value="S-adenosyl-L-methionine-dependent methyltransferases"/>
    <property type="match status" value="1"/>
</dbReference>
<sequence>MSQYSDFARAPNIANNPDTYEKENQAIDPSGELWHALRDTADWSGRTVLDLGCGTGFWLPRYAELAAEVIGVEPDDALRALASERMAGSPVRVLAGSAEHLPMPDASVDVIHARFAYFFPPECEAGLAEALRVLRPGGALVVIDNDLRHGEIAELLRRSAWAEPQGTAGVTDEWWQRRGARRREVMSAWACPEPAELEQILRIEFPADIVDDWLGKHPDQSSLSYGYVLFAIGQHLGS</sequence>
<gene>
    <name evidence="3" type="ORF">Raf01_28920</name>
</gene>
<keyword evidence="4" id="KW-1185">Reference proteome</keyword>
<accession>A0A8J3QS60</accession>
<dbReference type="Proteomes" id="UP000642748">
    <property type="component" value="Unassembled WGS sequence"/>
</dbReference>
<dbReference type="InterPro" id="IPR013216">
    <property type="entry name" value="Methyltransf_11"/>
</dbReference>
<evidence type="ECO:0000259" key="2">
    <source>
        <dbReference type="Pfam" id="PF08241"/>
    </source>
</evidence>
<evidence type="ECO:0000313" key="4">
    <source>
        <dbReference type="Proteomes" id="UP000642748"/>
    </source>
</evidence>
<reference evidence="3" key="1">
    <citation type="submission" date="2021-01" db="EMBL/GenBank/DDBJ databases">
        <title>Whole genome shotgun sequence of Rugosimonospora africana NBRC 104875.</title>
        <authorList>
            <person name="Komaki H."/>
            <person name="Tamura T."/>
        </authorList>
    </citation>
    <scope>NUCLEOTIDE SEQUENCE</scope>
    <source>
        <strain evidence="3">NBRC 104875</strain>
    </source>
</reference>
<dbReference type="CDD" id="cd02440">
    <property type="entry name" value="AdoMet_MTases"/>
    <property type="match status" value="1"/>
</dbReference>
<proteinExistence type="predicted"/>
<feature type="region of interest" description="Disordered" evidence="1">
    <location>
        <begin position="1"/>
        <end position="21"/>
    </location>
</feature>
<dbReference type="GO" id="GO:0008757">
    <property type="term" value="F:S-adenosylmethionine-dependent methyltransferase activity"/>
    <property type="evidence" value="ECO:0007669"/>
    <property type="project" value="InterPro"/>
</dbReference>
<organism evidence="3 4">
    <name type="scientific">Rugosimonospora africana</name>
    <dbReference type="NCBI Taxonomy" id="556532"/>
    <lineage>
        <taxon>Bacteria</taxon>
        <taxon>Bacillati</taxon>
        <taxon>Actinomycetota</taxon>
        <taxon>Actinomycetes</taxon>
        <taxon>Micromonosporales</taxon>
        <taxon>Micromonosporaceae</taxon>
        <taxon>Rugosimonospora</taxon>
    </lineage>
</organism>
<dbReference type="RefSeq" id="WP_203918355.1">
    <property type="nucleotide sequence ID" value="NZ_BONZ01000027.1"/>
</dbReference>
<keyword evidence="3" id="KW-0489">Methyltransferase</keyword>
<dbReference type="Pfam" id="PF08241">
    <property type="entry name" value="Methyltransf_11"/>
    <property type="match status" value="1"/>
</dbReference>
<dbReference type="PANTHER" id="PTHR43591">
    <property type="entry name" value="METHYLTRANSFERASE"/>
    <property type="match status" value="1"/>
</dbReference>
<dbReference type="Gene3D" id="3.40.50.150">
    <property type="entry name" value="Vaccinia Virus protein VP39"/>
    <property type="match status" value="1"/>
</dbReference>
<dbReference type="EMBL" id="BONZ01000027">
    <property type="protein sequence ID" value="GIH14720.1"/>
    <property type="molecule type" value="Genomic_DNA"/>
</dbReference>
<dbReference type="GO" id="GO:0032259">
    <property type="term" value="P:methylation"/>
    <property type="evidence" value="ECO:0007669"/>
    <property type="project" value="UniProtKB-KW"/>
</dbReference>
<dbReference type="AlphaFoldDB" id="A0A8J3QS60"/>
<dbReference type="PANTHER" id="PTHR43591:SF110">
    <property type="entry name" value="RHODANESE DOMAIN-CONTAINING PROTEIN"/>
    <property type="match status" value="1"/>
</dbReference>
<feature type="domain" description="Methyltransferase type 11" evidence="2">
    <location>
        <begin position="49"/>
        <end position="142"/>
    </location>
</feature>
<protein>
    <submittedName>
        <fullName evidence="3">Methyltransferase type 11</fullName>
    </submittedName>
</protein>
<evidence type="ECO:0000256" key="1">
    <source>
        <dbReference type="SAM" id="MobiDB-lite"/>
    </source>
</evidence>
<comment type="caution">
    <text evidence="3">The sequence shown here is derived from an EMBL/GenBank/DDBJ whole genome shotgun (WGS) entry which is preliminary data.</text>
</comment>
<name>A0A8J3QS60_9ACTN</name>
<keyword evidence="3" id="KW-0808">Transferase</keyword>